<evidence type="ECO:0000256" key="4">
    <source>
        <dbReference type="ARBA" id="ARBA00022777"/>
    </source>
</evidence>
<evidence type="ECO:0000256" key="5">
    <source>
        <dbReference type="ARBA" id="ARBA00022840"/>
    </source>
</evidence>
<proteinExistence type="predicted"/>
<dbReference type="PANTHER" id="PTHR43671">
    <property type="entry name" value="SERINE/THREONINE-PROTEIN KINASE NEK"/>
    <property type="match status" value="1"/>
</dbReference>
<evidence type="ECO:0000313" key="9">
    <source>
        <dbReference type="EMBL" id="MBC6471186.1"/>
    </source>
</evidence>
<comment type="caution">
    <text evidence="9">The sequence shown here is derived from an EMBL/GenBank/DDBJ whole genome shotgun (WGS) entry which is preliminary data.</text>
</comment>
<gene>
    <name evidence="9" type="ORF">HKK74_37740</name>
</gene>
<keyword evidence="7" id="KW-1133">Transmembrane helix</keyword>
<dbReference type="InterPro" id="IPR050660">
    <property type="entry name" value="NEK_Ser/Thr_kinase"/>
</dbReference>
<dbReference type="Pfam" id="PF00069">
    <property type="entry name" value="Pkinase"/>
    <property type="match status" value="1"/>
</dbReference>
<evidence type="ECO:0000256" key="6">
    <source>
        <dbReference type="SAM" id="MobiDB-lite"/>
    </source>
</evidence>
<keyword evidence="10" id="KW-1185">Reference proteome</keyword>
<dbReference type="EMBL" id="JABVEC010000060">
    <property type="protein sequence ID" value="MBC6471186.1"/>
    <property type="molecule type" value="Genomic_DNA"/>
</dbReference>
<dbReference type="SUPFAM" id="SSF56112">
    <property type="entry name" value="Protein kinase-like (PK-like)"/>
    <property type="match status" value="1"/>
</dbReference>
<dbReference type="Gene3D" id="1.10.510.10">
    <property type="entry name" value="Transferase(Phosphotransferase) domain 1"/>
    <property type="match status" value="1"/>
</dbReference>
<reference evidence="9 10" key="1">
    <citation type="submission" date="2020-06" db="EMBL/GenBank/DDBJ databases">
        <title>Actinomadura xiongansis sp. nov., isolated from soil of Baiyangdian.</title>
        <authorList>
            <person name="Zhang X."/>
        </authorList>
    </citation>
    <scope>NUCLEOTIDE SEQUENCE [LARGE SCALE GENOMIC DNA]</scope>
    <source>
        <strain evidence="9 10">HBUM206468</strain>
    </source>
</reference>
<evidence type="ECO:0000256" key="3">
    <source>
        <dbReference type="ARBA" id="ARBA00022741"/>
    </source>
</evidence>
<organism evidence="9 10">
    <name type="scientific">Actinomadura alba</name>
    <dbReference type="NCBI Taxonomy" id="406431"/>
    <lineage>
        <taxon>Bacteria</taxon>
        <taxon>Bacillati</taxon>
        <taxon>Actinomycetota</taxon>
        <taxon>Actinomycetes</taxon>
        <taxon>Streptosporangiales</taxon>
        <taxon>Thermomonosporaceae</taxon>
        <taxon>Actinomadura</taxon>
    </lineage>
</organism>
<evidence type="ECO:0000256" key="7">
    <source>
        <dbReference type="SAM" id="Phobius"/>
    </source>
</evidence>
<evidence type="ECO:0000256" key="2">
    <source>
        <dbReference type="ARBA" id="ARBA00022679"/>
    </source>
</evidence>
<keyword evidence="7" id="KW-0812">Transmembrane</keyword>
<keyword evidence="7" id="KW-0472">Membrane</keyword>
<dbReference type="PROSITE" id="PS50011">
    <property type="entry name" value="PROTEIN_KINASE_DOM"/>
    <property type="match status" value="1"/>
</dbReference>
<keyword evidence="4" id="KW-0418">Kinase</keyword>
<feature type="transmembrane region" description="Helical" evidence="7">
    <location>
        <begin position="175"/>
        <end position="195"/>
    </location>
</feature>
<evidence type="ECO:0000313" key="10">
    <source>
        <dbReference type="Proteomes" id="UP000805614"/>
    </source>
</evidence>
<dbReference type="InterPro" id="IPR011009">
    <property type="entry name" value="Kinase-like_dom_sf"/>
</dbReference>
<dbReference type="Proteomes" id="UP000805614">
    <property type="component" value="Unassembled WGS sequence"/>
</dbReference>
<sequence>MERHRTDRHVLRRPATPPPVPGREPTHQPIGSPGFVAPERLRDEPYGPASDLWSLGATLYAAAEGRAPFARDEPLAALGAALTEEAPEPRRSGVLAPVLEHLLVKDPAVRITAERARAALRRVADGDDAGLPRLAPPRTAGVPEPGRASLAAGVPEPGRASLVAGVLRVARRHRAFTVTAAAIVVIAAIVGVATWPRDDDGREARGTSASPRLITAAEVDSCSLLTDRQVRGLIPEAERRTTDTGECAWWNRLVDGYLSVLPVEIRVSREEAHDQMAIRWNNAGSASAATGKRATTEWTAPAPLFLTVEGIAVPPARVPGVGDEAYSTGIRGSGEEFDCTTLRV</sequence>
<feature type="region of interest" description="Disordered" evidence="6">
    <location>
        <begin position="127"/>
        <end position="146"/>
    </location>
</feature>
<dbReference type="PANTHER" id="PTHR43671:SF13">
    <property type="entry name" value="SERINE_THREONINE-PROTEIN KINASE NEK2"/>
    <property type="match status" value="1"/>
</dbReference>
<dbReference type="EC" id="2.7.11.1" evidence="1"/>
<keyword evidence="3" id="KW-0547">Nucleotide-binding</keyword>
<protein>
    <recommendedName>
        <fullName evidence="1">non-specific serine/threonine protein kinase</fullName>
        <ecNumber evidence="1">2.7.11.1</ecNumber>
    </recommendedName>
</protein>
<evidence type="ECO:0000259" key="8">
    <source>
        <dbReference type="PROSITE" id="PS50011"/>
    </source>
</evidence>
<keyword evidence="2" id="KW-0808">Transferase</keyword>
<feature type="domain" description="Protein kinase" evidence="8">
    <location>
        <begin position="1"/>
        <end position="120"/>
    </location>
</feature>
<evidence type="ECO:0000256" key="1">
    <source>
        <dbReference type="ARBA" id="ARBA00012513"/>
    </source>
</evidence>
<accession>A0ABR7M2C4</accession>
<name>A0ABR7M2C4_9ACTN</name>
<dbReference type="InterPro" id="IPR000719">
    <property type="entry name" value="Prot_kinase_dom"/>
</dbReference>
<feature type="region of interest" description="Disordered" evidence="6">
    <location>
        <begin position="1"/>
        <end position="43"/>
    </location>
</feature>
<feature type="non-terminal residue" evidence="9">
    <location>
        <position position="344"/>
    </location>
</feature>
<keyword evidence="5" id="KW-0067">ATP-binding</keyword>